<reference evidence="2" key="1">
    <citation type="submission" date="2023-08" db="EMBL/GenBank/DDBJ databases">
        <title>Draft sequence of the Babesia gibsoni genome.</title>
        <authorList>
            <person name="Yamagishi J.Y."/>
            <person name="Xuan X.X."/>
        </authorList>
    </citation>
    <scope>NUCLEOTIDE SEQUENCE</scope>
    <source>
        <strain evidence="2">Azabu</strain>
    </source>
</reference>
<keyword evidence="1" id="KW-0812">Transmembrane</keyword>
<gene>
    <name evidence="2" type="ORF">BgAZ_105500</name>
</gene>
<evidence type="ECO:0008006" key="4">
    <source>
        <dbReference type="Google" id="ProtNLM"/>
    </source>
</evidence>
<sequence length="229" mass="27158">MTDPLPLQRRRWYQHLVSLHYVLALFIWLTVESLLVIFLVRHVEGAGDLFKSLPKVEAEALWLYVQPLFQCGLLIQNVAIVYSIIEGECRGARLCFDLEECVRAIAVYFIAIPVLNNKLDKRSLLVVLNSWTLLNIFRSLKTIYNHKYVENVFITWTSHKSYVEMDLVRKSAKILKEMPMTRAYPSRMPNAYNFQFDMYQLYYVLPFLMVPFSAAYYVYRLQNRKLKYF</sequence>
<keyword evidence="1" id="KW-0472">Membrane</keyword>
<protein>
    <recommendedName>
        <fullName evidence="4">Very-long-chain (3R)-3-hydroxyacyl-CoA dehydratase</fullName>
    </recommendedName>
</protein>
<feature type="transmembrane region" description="Helical" evidence="1">
    <location>
        <begin position="61"/>
        <end position="82"/>
    </location>
</feature>
<dbReference type="Proteomes" id="UP001230268">
    <property type="component" value="Unassembled WGS sequence"/>
</dbReference>
<evidence type="ECO:0000256" key="1">
    <source>
        <dbReference type="SAM" id="Phobius"/>
    </source>
</evidence>
<keyword evidence="1" id="KW-1133">Transmembrane helix</keyword>
<accession>A0AAD8UW12</accession>
<name>A0AAD8UW12_BABGI</name>
<evidence type="ECO:0000313" key="2">
    <source>
        <dbReference type="EMBL" id="KAK1444644.1"/>
    </source>
</evidence>
<proteinExistence type="predicted"/>
<keyword evidence="3" id="KW-1185">Reference proteome</keyword>
<dbReference type="EMBL" id="JAVEPI010000001">
    <property type="protein sequence ID" value="KAK1444644.1"/>
    <property type="molecule type" value="Genomic_DNA"/>
</dbReference>
<feature type="transmembrane region" description="Helical" evidence="1">
    <location>
        <begin position="201"/>
        <end position="219"/>
    </location>
</feature>
<organism evidence="2 3">
    <name type="scientific">Babesia gibsoni</name>
    <dbReference type="NCBI Taxonomy" id="33632"/>
    <lineage>
        <taxon>Eukaryota</taxon>
        <taxon>Sar</taxon>
        <taxon>Alveolata</taxon>
        <taxon>Apicomplexa</taxon>
        <taxon>Aconoidasida</taxon>
        <taxon>Piroplasmida</taxon>
        <taxon>Babesiidae</taxon>
        <taxon>Babesia</taxon>
    </lineage>
</organism>
<comment type="caution">
    <text evidence="2">The sequence shown here is derived from an EMBL/GenBank/DDBJ whole genome shotgun (WGS) entry which is preliminary data.</text>
</comment>
<dbReference type="AlphaFoldDB" id="A0AAD8UW12"/>
<feature type="transmembrane region" description="Helical" evidence="1">
    <location>
        <begin position="21"/>
        <end position="41"/>
    </location>
</feature>
<evidence type="ECO:0000313" key="3">
    <source>
        <dbReference type="Proteomes" id="UP001230268"/>
    </source>
</evidence>